<feature type="domain" description="FAS1" evidence="3">
    <location>
        <begin position="17"/>
        <end position="182"/>
    </location>
</feature>
<dbReference type="InterPro" id="IPR036378">
    <property type="entry name" value="FAS1_dom_sf"/>
</dbReference>
<feature type="region of interest" description="Disordered" evidence="1">
    <location>
        <begin position="322"/>
        <end position="347"/>
    </location>
</feature>
<dbReference type="OrthoDB" id="286301at2759"/>
<comment type="caution">
    <text evidence="4">The sequence shown here is derived from an EMBL/GenBank/DDBJ whole genome shotgun (WGS) entry which is preliminary data.</text>
</comment>
<dbReference type="SMART" id="SM00554">
    <property type="entry name" value="FAS1"/>
    <property type="match status" value="2"/>
</dbReference>
<dbReference type="PROSITE" id="PS50213">
    <property type="entry name" value="FAS1"/>
    <property type="match status" value="2"/>
</dbReference>
<dbReference type="Gene3D" id="2.30.180.10">
    <property type="entry name" value="FAS1 domain"/>
    <property type="match status" value="2"/>
</dbReference>
<feature type="compositionally biased region" description="Low complexity" evidence="1">
    <location>
        <begin position="323"/>
        <end position="347"/>
    </location>
</feature>
<evidence type="ECO:0000313" key="4">
    <source>
        <dbReference type="EMBL" id="KAF2022986.1"/>
    </source>
</evidence>
<dbReference type="PANTHER" id="PTHR10900:SF77">
    <property type="entry name" value="FI19380P1"/>
    <property type="match status" value="1"/>
</dbReference>
<gene>
    <name evidence="4" type="ORF">EK21DRAFT_81832</name>
</gene>
<feature type="chain" id="PRO_5040238546" evidence="2">
    <location>
        <begin position="18"/>
        <end position="380"/>
    </location>
</feature>
<sequence>MLRPFLLSLVTALSADAQSLLDVIAKVSSLPNFTAFYRDNAAFAHVLLGNTTTYPITFLAPNDQAIASYQTQYGVSISSLPPATLLAVLQYRTLVSSLTKDNFTNDGGRGGTTIPTMLTTQSNNRSVGISLAARFGGAQKASGLIVFVHSSGSGSSHLGLQPLEGDQGVWDGGLFHIVDGLLTPPQLCAKTIRSANLTLLDNAFNRTKLWPSLDGSKNVTCLGLSNEAFANAGSPDSKLEELALSDAILFHTLPEVAYSDYLYNGREFKTLQNGTVRVRVEGEGLSRSIWFNNAKIFNPNVLTHNGLMRVLDAVMLPLEQTKGTASATPSSTPSATGPSLTGTGSASTGALNTMTDFRSWKSGLAWVLSRLWSQGFEIPG</sequence>
<feature type="domain" description="FAS1" evidence="3">
    <location>
        <begin position="184"/>
        <end position="315"/>
    </location>
</feature>
<dbReference type="Pfam" id="PF02469">
    <property type="entry name" value="Fasciclin"/>
    <property type="match status" value="1"/>
</dbReference>
<accession>A0A9P4GXJ1</accession>
<dbReference type="EMBL" id="ML978396">
    <property type="protein sequence ID" value="KAF2022986.1"/>
    <property type="molecule type" value="Genomic_DNA"/>
</dbReference>
<keyword evidence="2" id="KW-0732">Signal</keyword>
<keyword evidence="5" id="KW-1185">Reference proteome</keyword>
<evidence type="ECO:0000259" key="3">
    <source>
        <dbReference type="PROSITE" id="PS50213"/>
    </source>
</evidence>
<dbReference type="AlphaFoldDB" id="A0A9P4GXJ1"/>
<reference evidence="4" key="1">
    <citation type="journal article" date="2020" name="Stud. Mycol.">
        <title>101 Dothideomycetes genomes: a test case for predicting lifestyles and emergence of pathogens.</title>
        <authorList>
            <person name="Haridas S."/>
            <person name="Albert R."/>
            <person name="Binder M."/>
            <person name="Bloem J."/>
            <person name="Labutti K."/>
            <person name="Salamov A."/>
            <person name="Andreopoulos B."/>
            <person name="Baker S."/>
            <person name="Barry K."/>
            <person name="Bills G."/>
            <person name="Bluhm B."/>
            <person name="Cannon C."/>
            <person name="Castanera R."/>
            <person name="Culley D."/>
            <person name="Daum C."/>
            <person name="Ezra D."/>
            <person name="Gonzalez J."/>
            <person name="Henrissat B."/>
            <person name="Kuo A."/>
            <person name="Liang C."/>
            <person name="Lipzen A."/>
            <person name="Lutzoni F."/>
            <person name="Magnuson J."/>
            <person name="Mondo S."/>
            <person name="Nolan M."/>
            <person name="Ohm R."/>
            <person name="Pangilinan J."/>
            <person name="Park H.-J."/>
            <person name="Ramirez L."/>
            <person name="Alfaro M."/>
            <person name="Sun H."/>
            <person name="Tritt A."/>
            <person name="Yoshinaga Y."/>
            <person name="Zwiers L.-H."/>
            <person name="Turgeon B."/>
            <person name="Goodwin S."/>
            <person name="Spatafora J."/>
            <person name="Crous P."/>
            <person name="Grigoriev I."/>
        </authorList>
    </citation>
    <scope>NUCLEOTIDE SEQUENCE</scope>
    <source>
        <strain evidence="4">CBS 110217</strain>
    </source>
</reference>
<proteinExistence type="predicted"/>
<dbReference type="InterPro" id="IPR050904">
    <property type="entry name" value="Adhesion/Biosynth-related"/>
</dbReference>
<dbReference type="Proteomes" id="UP000799777">
    <property type="component" value="Unassembled WGS sequence"/>
</dbReference>
<dbReference type="InterPro" id="IPR000782">
    <property type="entry name" value="FAS1_domain"/>
</dbReference>
<protein>
    <submittedName>
        <fullName evidence="4">FAS1 domain-containing protein</fullName>
    </submittedName>
</protein>
<organism evidence="4 5">
    <name type="scientific">Setomelanomma holmii</name>
    <dbReference type="NCBI Taxonomy" id="210430"/>
    <lineage>
        <taxon>Eukaryota</taxon>
        <taxon>Fungi</taxon>
        <taxon>Dikarya</taxon>
        <taxon>Ascomycota</taxon>
        <taxon>Pezizomycotina</taxon>
        <taxon>Dothideomycetes</taxon>
        <taxon>Pleosporomycetidae</taxon>
        <taxon>Pleosporales</taxon>
        <taxon>Pleosporineae</taxon>
        <taxon>Phaeosphaeriaceae</taxon>
        <taxon>Setomelanomma</taxon>
    </lineage>
</organism>
<dbReference type="PANTHER" id="PTHR10900">
    <property type="entry name" value="PERIOSTIN-RELATED"/>
    <property type="match status" value="1"/>
</dbReference>
<evidence type="ECO:0000313" key="5">
    <source>
        <dbReference type="Proteomes" id="UP000799777"/>
    </source>
</evidence>
<dbReference type="SUPFAM" id="SSF82153">
    <property type="entry name" value="FAS1 domain"/>
    <property type="match status" value="2"/>
</dbReference>
<name>A0A9P4GXJ1_9PLEO</name>
<feature type="signal peptide" evidence="2">
    <location>
        <begin position="1"/>
        <end position="17"/>
    </location>
</feature>
<evidence type="ECO:0000256" key="1">
    <source>
        <dbReference type="SAM" id="MobiDB-lite"/>
    </source>
</evidence>
<evidence type="ECO:0000256" key="2">
    <source>
        <dbReference type="SAM" id="SignalP"/>
    </source>
</evidence>